<evidence type="ECO:0000313" key="6">
    <source>
        <dbReference type="Proteomes" id="UP000469159"/>
    </source>
</evidence>
<dbReference type="InterPro" id="IPR016032">
    <property type="entry name" value="Sig_transdc_resp-reg_C-effctor"/>
</dbReference>
<keyword evidence="2" id="KW-0238">DNA-binding</keyword>
<name>A0A6I4V0G3_9SPHN</name>
<reference evidence="5 6" key="1">
    <citation type="submission" date="2019-12" db="EMBL/GenBank/DDBJ databases">
        <title>Genomic-based taxomic classification of the family Erythrobacteraceae.</title>
        <authorList>
            <person name="Xu L."/>
        </authorList>
    </citation>
    <scope>NUCLEOTIDE SEQUENCE [LARGE SCALE GENOMIC DNA]</scope>
    <source>
        <strain evidence="5 6">MCCC 1K02066</strain>
    </source>
</reference>
<accession>A0A6I4V0G3</accession>
<keyword evidence="3" id="KW-0804">Transcription</keyword>
<dbReference type="PRINTS" id="PR00038">
    <property type="entry name" value="HTHLUXR"/>
</dbReference>
<feature type="domain" description="HTH luxR-type" evidence="4">
    <location>
        <begin position="299"/>
        <end position="364"/>
    </location>
</feature>
<dbReference type="InterPro" id="IPR000792">
    <property type="entry name" value="Tscrpt_reg_LuxR_C"/>
</dbReference>
<dbReference type="Gene3D" id="1.10.10.10">
    <property type="entry name" value="Winged helix-like DNA-binding domain superfamily/Winged helix DNA-binding domain"/>
    <property type="match status" value="1"/>
</dbReference>
<evidence type="ECO:0000256" key="3">
    <source>
        <dbReference type="ARBA" id="ARBA00023163"/>
    </source>
</evidence>
<evidence type="ECO:0000256" key="2">
    <source>
        <dbReference type="ARBA" id="ARBA00023125"/>
    </source>
</evidence>
<dbReference type="PANTHER" id="PTHR44688">
    <property type="entry name" value="DNA-BINDING TRANSCRIPTIONAL ACTIVATOR DEVR_DOSR"/>
    <property type="match status" value="1"/>
</dbReference>
<organism evidence="5 6">
    <name type="scientific">Croceibacterium soli</name>
    <dbReference type="NCBI Taxonomy" id="1739690"/>
    <lineage>
        <taxon>Bacteria</taxon>
        <taxon>Pseudomonadati</taxon>
        <taxon>Pseudomonadota</taxon>
        <taxon>Alphaproteobacteria</taxon>
        <taxon>Sphingomonadales</taxon>
        <taxon>Erythrobacteraceae</taxon>
        <taxon>Croceibacterium</taxon>
    </lineage>
</organism>
<keyword evidence="1" id="KW-0805">Transcription regulation</keyword>
<sequence length="364" mass="39488">MRAAEGNLCHTVELFDDAALGLAGWDRAIESFATTLNSRNGQLIGIGSRSTLPYNLMTNMPPEAAVEFQEAGGADPWINSRVRLGVAAPELAILDDRDFTLEQDRQRSPEFGEWIDRYAIGYTCITNLLKHDDLVVGAAIFRDASQDPMTAQEKRAFAHLAGALRRSIRLQIALEGQQASILAGTFDAMDAHAFICTSEGKILGMSAPAEQLVSEGRWLTARNGQLAAAQLSSQESLFSALSSVSGANDQDAVVVRDDLGIPLYLEVLRLPARHALPFRANVLLIARPPRQRDALVMSLGRELFALTPTEALIASYLAQGKSPQRIADLCGISTGTVRTHLKRIFDKTGARGQVELVSLITSHL</sequence>
<dbReference type="GO" id="GO:0003677">
    <property type="term" value="F:DNA binding"/>
    <property type="evidence" value="ECO:0007669"/>
    <property type="project" value="UniProtKB-KW"/>
</dbReference>
<evidence type="ECO:0000256" key="1">
    <source>
        <dbReference type="ARBA" id="ARBA00023015"/>
    </source>
</evidence>
<dbReference type="CDD" id="cd06170">
    <property type="entry name" value="LuxR_C_like"/>
    <property type="match status" value="1"/>
</dbReference>
<dbReference type="Proteomes" id="UP000469159">
    <property type="component" value="Unassembled WGS sequence"/>
</dbReference>
<dbReference type="OrthoDB" id="7425190at2"/>
<gene>
    <name evidence="5" type="ORF">GRI75_12570</name>
</gene>
<protein>
    <recommendedName>
        <fullName evidence="4">HTH luxR-type domain-containing protein</fullName>
    </recommendedName>
</protein>
<dbReference type="EMBL" id="WTYK01000008">
    <property type="protein sequence ID" value="MXP42475.1"/>
    <property type="molecule type" value="Genomic_DNA"/>
</dbReference>
<keyword evidence="6" id="KW-1185">Reference proteome</keyword>
<comment type="caution">
    <text evidence="5">The sequence shown here is derived from an EMBL/GenBank/DDBJ whole genome shotgun (WGS) entry which is preliminary data.</text>
</comment>
<dbReference type="RefSeq" id="WP_160747335.1">
    <property type="nucleotide sequence ID" value="NZ_WTYK01000008.1"/>
</dbReference>
<dbReference type="SMART" id="SM00421">
    <property type="entry name" value="HTH_LUXR"/>
    <property type="match status" value="1"/>
</dbReference>
<dbReference type="Pfam" id="PF00196">
    <property type="entry name" value="GerE"/>
    <property type="match status" value="1"/>
</dbReference>
<dbReference type="InterPro" id="IPR036388">
    <property type="entry name" value="WH-like_DNA-bd_sf"/>
</dbReference>
<dbReference type="AlphaFoldDB" id="A0A6I4V0G3"/>
<dbReference type="PROSITE" id="PS50043">
    <property type="entry name" value="HTH_LUXR_2"/>
    <property type="match status" value="1"/>
</dbReference>
<evidence type="ECO:0000259" key="4">
    <source>
        <dbReference type="PROSITE" id="PS50043"/>
    </source>
</evidence>
<dbReference type="GO" id="GO:0006355">
    <property type="term" value="P:regulation of DNA-templated transcription"/>
    <property type="evidence" value="ECO:0007669"/>
    <property type="project" value="InterPro"/>
</dbReference>
<proteinExistence type="predicted"/>
<dbReference type="SUPFAM" id="SSF46894">
    <property type="entry name" value="C-terminal effector domain of the bipartite response regulators"/>
    <property type="match status" value="1"/>
</dbReference>
<dbReference type="PANTHER" id="PTHR44688:SF16">
    <property type="entry name" value="DNA-BINDING TRANSCRIPTIONAL ACTIVATOR DEVR_DOSR"/>
    <property type="match status" value="1"/>
</dbReference>
<evidence type="ECO:0000313" key="5">
    <source>
        <dbReference type="EMBL" id="MXP42475.1"/>
    </source>
</evidence>